<accession>A0A943DQ65</accession>
<evidence type="ECO:0000313" key="1">
    <source>
        <dbReference type="EMBL" id="MBS5411697.1"/>
    </source>
</evidence>
<reference evidence="1" key="1">
    <citation type="submission" date="2021-02" db="EMBL/GenBank/DDBJ databases">
        <title>Infant gut strain persistence is associated with maternal origin, phylogeny, and functional potential including surface adhesion and iron acquisition.</title>
        <authorList>
            <person name="Lou Y.C."/>
        </authorList>
    </citation>
    <scope>NUCLEOTIDE SEQUENCE</scope>
    <source>
        <strain evidence="1">L3_082_243G1_dasL3_082_243G1_maxbin2.maxbin.015s ta_sub</strain>
    </source>
</reference>
<gene>
    <name evidence="1" type="ORF">KHY35_13475</name>
</gene>
<dbReference type="AlphaFoldDB" id="A0A943DQ65"/>
<dbReference type="EMBL" id="JAGZEE010000018">
    <property type="protein sequence ID" value="MBS5411697.1"/>
    <property type="molecule type" value="Genomic_DNA"/>
</dbReference>
<sequence length="373" mass="43318">MEDTYQQNKIELHYWLKDNSHAMDALTLNRCEWELLHLFEEISKEVGYKISIEAEAISEGGIRQWFKIISKEENKKPTISKTILLSIITLVLSEPLKISFEMLKEYLLTDKEMVILEKEEKKLDNEGKRLDNEIKKETLKKMHDEDINKNKMLISLPSAEIRDIKANVNDLLLLANRQHDELEVVKSAVKGISDNTKITKRTSNFYEELCKEPKVCKISINTYGSDNKRLHLERVVDKPKFADFILSTNELETFVDEDASIEIISPVLNKGNYQWKGMYNGETINFNMRSNEFKTLVQTGKVEFKSGTYIKCILEMPRFINNLGEEIISSYNITKVIGFYNGISFNETDEGKKYIRKKEANKAQLDLFSNIND</sequence>
<comment type="caution">
    <text evidence="1">The sequence shown here is derived from an EMBL/GenBank/DDBJ whole genome shotgun (WGS) entry which is preliminary data.</text>
</comment>
<evidence type="ECO:0000313" key="2">
    <source>
        <dbReference type="Proteomes" id="UP000782901"/>
    </source>
</evidence>
<protein>
    <submittedName>
        <fullName evidence="1">Uncharacterized protein</fullName>
    </submittedName>
</protein>
<organism evidence="1 2">
    <name type="scientific">Bacteroides thetaiotaomicron</name>
    <dbReference type="NCBI Taxonomy" id="818"/>
    <lineage>
        <taxon>Bacteria</taxon>
        <taxon>Pseudomonadati</taxon>
        <taxon>Bacteroidota</taxon>
        <taxon>Bacteroidia</taxon>
        <taxon>Bacteroidales</taxon>
        <taxon>Bacteroidaceae</taxon>
        <taxon>Bacteroides</taxon>
    </lineage>
</organism>
<dbReference type="Proteomes" id="UP000782901">
    <property type="component" value="Unassembled WGS sequence"/>
</dbReference>
<proteinExistence type="predicted"/>
<name>A0A943DQ65_BACT4</name>